<keyword evidence="3" id="KW-0812">Transmembrane</keyword>
<evidence type="ECO:0000256" key="1">
    <source>
        <dbReference type="SAM" id="Coils"/>
    </source>
</evidence>
<feature type="transmembrane region" description="Helical" evidence="3">
    <location>
        <begin position="98"/>
        <end position="117"/>
    </location>
</feature>
<feature type="transmembrane region" description="Helical" evidence="3">
    <location>
        <begin position="527"/>
        <end position="545"/>
    </location>
</feature>
<dbReference type="RefSeq" id="XP_043051470.1">
    <property type="nucleotide sequence ID" value="XM_043193082.1"/>
</dbReference>
<dbReference type="Pfam" id="PF13920">
    <property type="entry name" value="zf-C3HC4_3"/>
    <property type="match status" value="1"/>
</dbReference>
<organism evidence="4 5">
    <name type="scientific">Scheffersomyces spartinae</name>
    <dbReference type="NCBI Taxonomy" id="45513"/>
    <lineage>
        <taxon>Eukaryota</taxon>
        <taxon>Fungi</taxon>
        <taxon>Dikarya</taxon>
        <taxon>Ascomycota</taxon>
        <taxon>Saccharomycotina</taxon>
        <taxon>Pichiomycetes</taxon>
        <taxon>Debaryomycetaceae</taxon>
        <taxon>Scheffersomyces</taxon>
    </lineage>
</organism>
<dbReference type="PANTHER" id="PTHR22696:SF1">
    <property type="entry name" value="E3 UBIQUITIN-PROTEIN LIGASE RNF26"/>
    <property type="match status" value="1"/>
</dbReference>
<feature type="transmembrane region" description="Helical" evidence="3">
    <location>
        <begin position="236"/>
        <end position="257"/>
    </location>
</feature>
<feature type="transmembrane region" description="Helical" evidence="3">
    <location>
        <begin position="352"/>
        <end position="379"/>
    </location>
</feature>
<dbReference type="GO" id="GO:0061630">
    <property type="term" value="F:ubiquitin protein ligase activity"/>
    <property type="evidence" value="ECO:0007669"/>
    <property type="project" value="TreeGrafter"/>
</dbReference>
<evidence type="ECO:0000256" key="3">
    <source>
        <dbReference type="SAM" id="Phobius"/>
    </source>
</evidence>
<evidence type="ECO:0000256" key="2">
    <source>
        <dbReference type="SAM" id="MobiDB-lite"/>
    </source>
</evidence>
<proteinExistence type="predicted"/>
<evidence type="ECO:0000313" key="5">
    <source>
        <dbReference type="Proteomes" id="UP000790833"/>
    </source>
</evidence>
<keyword evidence="3" id="KW-0472">Membrane</keyword>
<dbReference type="PANTHER" id="PTHR22696">
    <property type="entry name" value="E3 UBIQUITIN-PROTEIN LIGASE RNF26"/>
    <property type="match status" value="1"/>
</dbReference>
<dbReference type="AlphaFoldDB" id="A0A9P7VD64"/>
<sequence>MAEPIRGLAAGWDLLKSMVGYEISQNVSEAVVNQNHSIIVSNITTPTAGLNPGINSDTNGTWVGLRLLQGFTNALSDQKEHKLSARGSLEFLDRSLALVYYCCSLYGFSCLMLALILDRTMTIASANDLLQQQLDIDRNRGRSLGVPKLAVYLKKFFTIILRLLVIGFLLYNGYNVLVALKLVGQIGTSGTGAGVGPWYMKFLQSSFFDYDPDWFNTTKYMATLKTQVMIGPNADMYWPIFLTYCFLAFVETFSSVIQGKKPSTESGITIFEHSIAFQEAGSRGFDGHMRTPSEQVLFASLFLIANHLNIQIGGILNDNKYKLIPLSITGISFLIYVLKCTYDLTVFKFSSIFVTTFLPQVLLVFIIAISGLIFGMAFIANGFQMGNLNCASLFVYDNDLEDEPNNRLNISLSDDFYKCLWSVGMFVITLAGKSSYITELSFVAVDKETWLERGIWESLTKSGSPTKNVVQYLKKNHVTGYSNIVQQPSLRMITGKDDNEMDEGSGNSVYWTRYQYLSAALTRFGQLIYGLVVTRFCLTFVPSLFRRRSRPEQQLQSSMDETVEEFEARKLAVPAYLRKYMRIRSQDEAEAEEEEEEEEEEVKEIVYTSDDDYINMLQGIEIPDIDCSPDYDNEINEEDDEDDDDEDSDDGYETIDLQNIEETGGKILKSVNDEFMNVQEFNELINSPDIGILQFHLQYKGSGRLTRSKFLKLQTEEDKQRDEGAKLLELLLSKRVSENDKDKLLSHNEKLEDRLVCAICQVNYREIITWPCKCFAICESCRLSLVAKGIEGCVCCRRDVEGVTKIYIP</sequence>
<feature type="region of interest" description="Disordered" evidence="2">
    <location>
        <begin position="623"/>
        <end position="656"/>
    </location>
</feature>
<dbReference type="GeneID" id="66115685"/>
<dbReference type="OrthoDB" id="66726at2759"/>
<name>A0A9P7VD64_9ASCO</name>
<feature type="transmembrane region" description="Helical" evidence="3">
    <location>
        <begin position="156"/>
        <end position="174"/>
    </location>
</feature>
<dbReference type="InterPro" id="IPR013083">
    <property type="entry name" value="Znf_RING/FYVE/PHD"/>
</dbReference>
<keyword evidence="5" id="KW-1185">Reference proteome</keyword>
<evidence type="ECO:0000313" key="4">
    <source>
        <dbReference type="EMBL" id="KAG7195925.1"/>
    </source>
</evidence>
<feature type="transmembrane region" description="Helical" evidence="3">
    <location>
        <begin position="296"/>
        <end position="317"/>
    </location>
</feature>
<reference evidence="4" key="1">
    <citation type="submission" date="2021-03" db="EMBL/GenBank/DDBJ databases">
        <authorList>
            <person name="Palmer J.M."/>
        </authorList>
    </citation>
    <scope>NUCLEOTIDE SEQUENCE</scope>
    <source>
        <strain evidence="4">ARV_011</strain>
    </source>
</reference>
<protein>
    <submittedName>
        <fullName evidence="4">Uncharacterized protein</fullName>
    </submittedName>
</protein>
<comment type="caution">
    <text evidence="4">The sequence shown here is derived from an EMBL/GenBank/DDBJ whole genome shotgun (WGS) entry which is preliminary data.</text>
</comment>
<feature type="compositionally biased region" description="Acidic residues" evidence="2">
    <location>
        <begin position="623"/>
        <end position="653"/>
    </location>
</feature>
<dbReference type="Proteomes" id="UP000790833">
    <property type="component" value="Unassembled WGS sequence"/>
</dbReference>
<dbReference type="GO" id="GO:0006511">
    <property type="term" value="P:ubiquitin-dependent protein catabolic process"/>
    <property type="evidence" value="ECO:0007669"/>
    <property type="project" value="TreeGrafter"/>
</dbReference>
<dbReference type="Gene3D" id="3.30.40.10">
    <property type="entry name" value="Zinc/RING finger domain, C3HC4 (zinc finger)"/>
    <property type="match status" value="1"/>
</dbReference>
<keyword evidence="3" id="KW-1133">Transmembrane helix</keyword>
<dbReference type="EMBL" id="JAHMUF010000002">
    <property type="protein sequence ID" value="KAG7195925.1"/>
    <property type="molecule type" value="Genomic_DNA"/>
</dbReference>
<keyword evidence="1" id="KW-0175">Coiled coil</keyword>
<accession>A0A9P7VD64</accession>
<dbReference type="GO" id="GO:0016567">
    <property type="term" value="P:protein ubiquitination"/>
    <property type="evidence" value="ECO:0007669"/>
    <property type="project" value="TreeGrafter"/>
</dbReference>
<feature type="transmembrane region" description="Helical" evidence="3">
    <location>
        <begin position="323"/>
        <end position="340"/>
    </location>
</feature>
<feature type="coiled-coil region" evidence="1">
    <location>
        <begin position="577"/>
        <end position="608"/>
    </location>
</feature>
<gene>
    <name evidence="4" type="ORF">KQ657_002311</name>
</gene>